<dbReference type="RefSeq" id="YP_008081999.1">
    <property type="nucleotide sequence ID" value="NC_021436.1"/>
</dbReference>
<dbReference type="GeneID" id="16029484"/>
<sequence>MLSHLREESQKIAILRRRWIILMLPPAERQDRSCLSTSPLLGTVWSLYIGTIRPCPLGLGQVGRLTPAGKKERENLINNCAKSCRFDTYLRTNRFY</sequence>
<proteinExistence type="predicted"/>
<reference evidence="1" key="2">
    <citation type="journal article" date="2014" name="FEMS Microbiol. Lett.">
        <title>Mobile elements and mitochondrial genome expansion in the soil fungus and potato pathogen Rhizoctonia solani AG-3.</title>
        <authorList>
            <person name="Losada L."/>
            <person name="Pakala S.B."/>
            <person name="Fedorova N.D."/>
            <person name="Joardar V."/>
            <person name="Shabalina S.A."/>
            <person name="Hostetler J."/>
            <person name="Pakala S.M."/>
            <person name="Zafar N."/>
            <person name="Thomas E."/>
            <person name="Rodriguez-Carres M."/>
            <person name="Dean R."/>
            <person name="Vilgalys R."/>
            <person name="Nierman W.C."/>
            <person name="Cubeta M.A."/>
        </authorList>
    </citation>
    <scope>NUCLEOTIDE SEQUENCE</scope>
    <source>
        <strain evidence="1">AG3 Rhs1AP</strain>
    </source>
</reference>
<name>N0A552_9AGAM</name>
<reference evidence="1" key="1">
    <citation type="submission" date="2012-12" db="EMBL/GenBank/DDBJ databases">
        <authorList>
            <person name="Pakala S."/>
            <person name="Fedorova N."/>
            <person name="Joardar V."/>
            <person name="Shabalina S."/>
            <person name="Hostetler J."/>
            <person name="Pakala S."/>
            <person name="Zafar N."/>
            <person name="Nierman W."/>
            <person name="Cubeta M."/>
        </authorList>
    </citation>
    <scope>NUCLEOTIDE SEQUENCE</scope>
    <source>
        <strain evidence="1">AG3 Rhs1AP</strain>
    </source>
</reference>
<evidence type="ECO:0000313" key="1">
    <source>
        <dbReference type="EMBL" id="AGK45375.1"/>
    </source>
</evidence>
<geneLocation type="mitochondrion" evidence="1"/>
<dbReference type="EMBL" id="KC352446">
    <property type="protein sequence ID" value="AGK45375.1"/>
    <property type="molecule type" value="Genomic_DNA"/>
</dbReference>
<protein>
    <submittedName>
        <fullName evidence="1">Uncharacterized protein</fullName>
    </submittedName>
</protein>
<accession>N0A552</accession>
<organism evidence="1">
    <name type="scientific">Rhizoctonia solani</name>
    <dbReference type="NCBI Taxonomy" id="456999"/>
    <lineage>
        <taxon>Eukaryota</taxon>
        <taxon>Fungi</taxon>
        <taxon>Dikarya</taxon>
        <taxon>Basidiomycota</taxon>
        <taxon>Agaricomycotina</taxon>
        <taxon>Agaricomycetes</taxon>
        <taxon>Cantharellales</taxon>
        <taxon>Ceratobasidiaceae</taxon>
        <taxon>Rhizoctonia</taxon>
    </lineage>
</organism>
<dbReference type="AlphaFoldDB" id="N0A552"/>
<gene>
    <name evidence="1" type="ORF">RSOL_m00410</name>
</gene>
<keyword evidence="1" id="KW-0496">Mitochondrion</keyword>